<evidence type="ECO:0000313" key="1">
    <source>
        <dbReference type="EMBL" id="KAI0028655.1"/>
    </source>
</evidence>
<reference evidence="1" key="2">
    <citation type="journal article" date="2022" name="New Phytol.">
        <title>Evolutionary transition to the ectomycorrhizal habit in the genomes of a hyperdiverse lineage of mushroom-forming fungi.</title>
        <authorList>
            <person name="Looney B."/>
            <person name="Miyauchi S."/>
            <person name="Morin E."/>
            <person name="Drula E."/>
            <person name="Courty P.E."/>
            <person name="Kohler A."/>
            <person name="Kuo A."/>
            <person name="LaButti K."/>
            <person name="Pangilinan J."/>
            <person name="Lipzen A."/>
            <person name="Riley R."/>
            <person name="Andreopoulos W."/>
            <person name="He G."/>
            <person name="Johnson J."/>
            <person name="Nolan M."/>
            <person name="Tritt A."/>
            <person name="Barry K.W."/>
            <person name="Grigoriev I.V."/>
            <person name="Nagy L.G."/>
            <person name="Hibbett D."/>
            <person name="Henrissat B."/>
            <person name="Matheny P.B."/>
            <person name="Labbe J."/>
            <person name="Martin F.M."/>
        </authorList>
    </citation>
    <scope>NUCLEOTIDE SEQUENCE</scope>
    <source>
        <strain evidence="1">EC-137</strain>
    </source>
</reference>
<dbReference type="Proteomes" id="UP000814128">
    <property type="component" value="Unassembled WGS sequence"/>
</dbReference>
<reference evidence="1" key="1">
    <citation type="submission" date="2021-02" db="EMBL/GenBank/DDBJ databases">
        <authorList>
            <consortium name="DOE Joint Genome Institute"/>
            <person name="Ahrendt S."/>
            <person name="Looney B.P."/>
            <person name="Miyauchi S."/>
            <person name="Morin E."/>
            <person name="Drula E."/>
            <person name="Courty P.E."/>
            <person name="Chicoki N."/>
            <person name="Fauchery L."/>
            <person name="Kohler A."/>
            <person name="Kuo A."/>
            <person name="Labutti K."/>
            <person name="Pangilinan J."/>
            <person name="Lipzen A."/>
            <person name="Riley R."/>
            <person name="Andreopoulos W."/>
            <person name="He G."/>
            <person name="Johnson J."/>
            <person name="Barry K.W."/>
            <person name="Grigoriev I.V."/>
            <person name="Nagy L."/>
            <person name="Hibbett D."/>
            <person name="Henrissat B."/>
            <person name="Matheny P.B."/>
            <person name="Labbe J."/>
            <person name="Martin F."/>
        </authorList>
    </citation>
    <scope>NUCLEOTIDE SEQUENCE</scope>
    <source>
        <strain evidence="1">EC-137</strain>
    </source>
</reference>
<keyword evidence="2" id="KW-1185">Reference proteome</keyword>
<proteinExistence type="predicted"/>
<evidence type="ECO:0000313" key="2">
    <source>
        <dbReference type="Proteomes" id="UP000814128"/>
    </source>
</evidence>
<protein>
    <submittedName>
        <fullName evidence="1">Urea carboxylase</fullName>
    </submittedName>
</protein>
<name>A0ACB8QAN2_9AGAM</name>
<organism evidence="1 2">
    <name type="scientific">Vararia minispora EC-137</name>
    <dbReference type="NCBI Taxonomy" id="1314806"/>
    <lineage>
        <taxon>Eukaryota</taxon>
        <taxon>Fungi</taxon>
        <taxon>Dikarya</taxon>
        <taxon>Basidiomycota</taxon>
        <taxon>Agaricomycotina</taxon>
        <taxon>Agaricomycetes</taxon>
        <taxon>Russulales</taxon>
        <taxon>Lachnocladiaceae</taxon>
        <taxon>Vararia</taxon>
    </lineage>
</organism>
<accession>A0ACB8QAN2</accession>
<sequence length="1233" mass="134347">MVPCKLFVANRGEIAARIIRTAHRLGLPTIAVYTPSDTLSPHVSLATESVELSLRAGDSEALPYLDIPGLVSIAQARGATHVHPGYGFLSENAAFARAVRDAGITFLGPSTDIIEKMGLKHEARILAQAAGISVVPSLDPDGLVQDLDVAVSGAAKVGYPVLMKASAGGGGMGMVICNDERELRAQFDPARERAKVLFHNDKIILERYYTNARHIEVQQVFGNGQGDVVHIGERECSLQRRHQKVIEESPSPFLTGHNGMDLCEAAVRLCRSIKYGSIGTVEFLVDESSGEFFFLEMNTRIQVEHSVTEVSRAGLDLVELMILQGVEERSGSFLSSSSEHLIQAHYPISPQSHAVEARVYAENPLEDFRPSPGVLQLVDFGGEPYPEWLRIDTWVSTGTVVTPFFDPLIAKVIVNAPTRAEALARLCRALEGMKILGPPTNMPFLASLLRSPDVVAGRATTRFLSSFSYTPPALTILSPGLSSAIQDIPGRPALLKGIPCSGAMDDRAHAAANVLAGNPPEKEALEVISVKGAEVRIKFWNAALVGIAGGHSGIRVRVNDKIVGGSWVRVVIPPGSVLELSEEARGSSGGLRVYVAVKGGFPDIPLYLGSKSTSLGFGGYQGRNLTTGDQLRISDNNNSLALSSFQLSAGLVPSYPQNWVLHVVCGPQDGPEYVTPAGNNKFYSMSWIVSPNSNRMGIRLAPSDDSDRRAILWARRNGGEGGSHPSNILDNAYARGTLNINGDTPVILGCEGPDMGGYICMCSVARADLWKLGQLHPGCTIRLQRISWASAKNLLDERDRWLGAVQEYMQGSSPRAAPSLMAYAVHEDEAILDSMLRFVTVEGHPAAVFRQAGDSAILVEYGTMKLDFSVRARIHAFESIVESQNVRGIIGFGPCIRSTMCYFDPAVISQKQVLSVLVDAQHKVYSSIMSSMSFPSRRITFPIVLDDRWSRDALERYMRSTRDKAVYLPSNLEYLVKNNGLKTKEEALSKLTGSDWLVFGVGFYLGCPFFIPARFSSCSLIDPRCRLVGQKMNPSRTFTPRGAVGIAGLVAAIYPVESPGGYQLFARTLPVWHTWSRGKNFTDGNPWFLRPFDQLRFVPIAEDDYEELLKDYDAGRYEFKIEPCTFDLSEYEFFIAGIAEEVNEYRARQAEGVAREETRGIPVTSPLSASVWRIKCKPGDEVKTAGDVLIILEAMKTEISVTAGQQNVGRKVRGVCVYEGSAVGAGETLVLLE</sequence>
<comment type="caution">
    <text evidence="1">The sequence shown here is derived from an EMBL/GenBank/DDBJ whole genome shotgun (WGS) entry which is preliminary data.</text>
</comment>
<gene>
    <name evidence="1" type="ORF">K488DRAFT_58078</name>
</gene>
<dbReference type="EMBL" id="MU273733">
    <property type="protein sequence ID" value="KAI0028655.1"/>
    <property type="molecule type" value="Genomic_DNA"/>
</dbReference>